<dbReference type="Gene3D" id="3.90.830.10">
    <property type="entry name" value="Syntaxin Binding Protein 1, Chain A, domain 2"/>
    <property type="match status" value="1"/>
</dbReference>
<keyword evidence="4" id="KW-1185">Reference proteome</keyword>
<dbReference type="Gene3D" id="3.40.50.2060">
    <property type="match status" value="1"/>
</dbReference>
<dbReference type="eggNOG" id="KOG1300">
    <property type="taxonomic scope" value="Eukaryota"/>
</dbReference>
<sequence length="646" mass="70320">MSGAGSQSSGTFRGQASVRLLNGVIREAFSVSSELKVMVVDNLALRVLSSALRVFDLMEEGVTLVEKLELSRQPLRSMEALYMIAPTRSSVEAMLEDYASSKSRKYGDAHVYLIAHLPDDLMALIAASRLAKRIKTLKELPSEFLVPEANVFTLDMPSGLYSAFAPAAVSSRKRRKHAAELGAKLLGVAATLGVKPVVRYAGGSPLARLIGQALVEQVNADKAAPLFASGGQGVAAPVILIVDRSVDVLAPLLHELTYQAMCYDLLPLDGAKYEYKYTDGSGAKQSKTVLLDESDPLWISLRHMHIKDAIDWVQAQFADFLRSNRAAQARGQRMDSLRDMSAAIRALPQYQELLSKYALHIQVCQDNLAVFNERNLEAVIGVEQDMALGEDANGQPVSEVMSALLPLLQDPAISIHDKKRLLLIYIISQEGIRPAERAKLMEKARISPADQNMVSNLTHLQVQVQSMPSRRKAKKKKKKKSRRRAAADEDVGYELSRFTPALKAVMHDLVSGSLDEQAWPTVAGSLPDAVATGASAPSARGKSVRTRQSKWAAKRKNKDKGKADADGATSSTTSQDTFVIFIAGGMSYSEMRAAYEIAAAFRHVNLIIGSTDIVTPLQFMDQLADLDPFEPLYPDDIDGISGPSAV</sequence>
<dbReference type="AlphaFoldDB" id="A0A0L0D9K5"/>
<feature type="compositionally biased region" description="Basic residues" evidence="2">
    <location>
        <begin position="542"/>
        <end position="559"/>
    </location>
</feature>
<protein>
    <submittedName>
        <fullName evidence="3">Syntaxin-binding protein 1</fullName>
    </submittedName>
</protein>
<dbReference type="InterPro" id="IPR036045">
    <property type="entry name" value="Sec1-like_sf"/>
</dbReference>
<evidence type="ECO:0000313" key="4">
    <source>
        <dbReference type="Proteomes" id="UP000054408"/>
    </source>
</evidence>
<dbReference type="GO" id="GO:0016192">
    <property type="term" value="P:vesicle-mediated transport"/>
    <property type="evidence" value="ECO:0007669"/>
    <property type="project" value="InterPro"/>
</dbReference>
<comment type="similarity">
    <text evidence="1">Belongs to the STXBP/unc-18/SEC1 family.</text>
</comment>
<dbReference type="InterPro" id="IPR001619">
    <property type="entry name" value="Sec1-like"/>
</dbReference>
<feature type="compositionally biased region" description="Basic residues" evidence="2">
    <location>
        <begin position="469"/>
        <end position="484"/>
    </location>
</feature>
<dbReference type="InterPro" id="IPR043127">
    <property type="entry name" value="Sec-1-like_dom3a"/>
</dbReference>
<dbReference type="OMA" id="LSTCVRM"/>
<dbReference type="PIRSF" id="PIRSF005715">
    <property type="entry name" value="VPS45_Sec1"/>
    <property type="match status" value="1"/>
</dbReference>
<dbReference type="OrthoDB" id="2228at2759"/>
<dbReference type="Gene3D" id="3.40.50.1910">
    <property type="match status" value="1"/>
</dbReference>
<reference evidence="3 4" key="1">
    <citation type="submission" date="2010-05" db="EMBL/GenBank/DDBJ databases">
        <title>The Genome Sequence of Thecamonas trahens ATCC 50062.</title>
        <authorList>
            <consortium name="The Broad Institute Genome Sequencing Platform"/>
            <person name="Russ C."/>
            <person name="Cuomo C."/>
            <person name="Shea T."/>
            <person name="Young S.K."/>
            <person name="Zeng Q."/>
            <person name="Koehrsen M."/>
            <person name="Haas B."/>
            <person name="Borodovsky M."/>
            <person name="Guigo R."/>
            <person name="Alvarado L."/>
            <person name="Berlin A."/>
            <person name="Bochicchio J."/>
            <person name="Borenstein D."/>
            <person name="Chapman S."/>
            <person name="Chen Z."/>
            <person name="Freedman E."/>
            <person name="Gellesch M."/>
            <person name="Goldberg J."/>
            <person name="Griggs A."/>
            <person name="Gujja S."/>
            <person name="Heilman E."/>
            <person name="Heiman D."/>
            <person name="Hepburn T."/>
            <person name="Howarth C."/>
            <person name="Jen D."/>
            <person name="Larson L."/>
            <person name="Mehta T."/>
            <person name="Park D."/>
            <person name="Pearson M."/>
            <person name="Roberts A."/>
            <person name="Saif S."/>
            <person name="Shenoy N."/>
            <person name="Sisk P."/>
            <person name="Stolte C."/>
            <person name="Sykes S."/>
            <person name="Thomson T."/>
            <person name="Walk T."/>
            <person name="White J."/>
            <person name="Yandava C."/>
            <person name="Burger G."/>
            <person name="Gray M.W."/>
            <person name="Holland P.W.H."/>
            <person name="King N."/>
            <person name="Lang F.B.F."/>
            <person name="Roger A.J."/>
            <person name="Ruiz-Trillo I."/>
            <person name="Lander E."/>
            <person name="Nusbaum C."/>
        </authorList>
    </citation>
    <scope>NUCLEOTIDE SEQUENCE [LARGE SCALE GENOMIC DNA]</scope>
    <source>
        <strain evidence="3 4">ATCC 50062</strain>
    </source>
</reference>
<dbReference type="InterPro" id="IPR027482">
    <property type="entry name" value="Sec1-like_dom2"/>
</dbReference>
<dbReference type="EMBL" id="GL349434">
    <property type="protein sequence ID" value="KNC48746.1"/>
    <property type="molecule type" value="Genomic_DNA"/>
</dbReference>
<gene>
    <name evidence="3" type="ORF">AMSG_00523</name>
</gene>
<dbReference type="Gene3D" id="1.25.40.60">
    <property type="match status" value="1"/>
</dbReference>
<dbReference type="GeneID" id="25560326"/>
<proteinExistence type="inferred from homology"/>
<dbReference type="RefSeq" id="XP_013762797.1">
    <property type="nucleotide sequence ID" value="XM_013907343.1"/>
</dbReference>
<dbReference type="SUPFAM" id="SSF56815">
    <property type="entry name" value="Sec1/munc18-like (SM) proteins"/>
    <property type="match status" value="1"/>
</dbReference>
<organism evidence="3 4">
    <name type="scientific">Thecamonas trahens ATCC 50062</name>
    <dbReference type="NCBI Taxonomy" id="461836"/>
    <lineage>
        <taxon>Eukaryota</taxon>
        <taxon>Apusozoa</taxon>
        <taxon>Apusomonadida</taxon>
        <taxon>Apusomonadidae</taxon>
        <taxon>Thecamonas</taxon>
    </lineage>
</organism>
<dbReference type="Pfam" id="PF00995">
    <property type="entry name" value="Sec1"/>
    <property type="match status" value="1"/>
</dbReference>
<dbReference type="InterPro" id="IPR043154">
    <property type="entry name" value="Sec-1-like_dom1"/>
</dbReference>
<dbReference type="STRING" id="461836.A0A0L0D9K5"/>
<dbReference type="PANTHER" id="PTHR11679">
    <property type="entry name" value="VESICLE PROTEIN SORTING-ASSOCIATED"/>
    <property type="match status" value="1"/>
</dbReference>
<accession>A0A0L0D9K5</accession>
<evidence type="ECO:0000313" key="3">
    <source>
        <dbReference type="EMBL" id="KNC48746.1"/>
    </source>
</evidence>
<feature type="region of interest" description="Disordered" evidence="2">
    <location>
        <begin position="530"/>
        <end position="571"/>
    </location>
</feature>
<evidence type="ECO:0000256" key="2">
    <source>
        <dbReference type="SAM" id="MobiDB-lite"/>
    </source>
</evidence>
<name>A0A0L0D9K5_THETB</name>
<evidence type="ECO:0000256" key="1">
    <source>
        <dbReference type="ARBA" id="ARBA00009884"/>
    </source>
</evidence>
<dbReference type="Proteomes" id="UP000054408">
    <property type="component" value="Unassembled WGS sequence"/>
</dbReference>
<feature type="region of interest" description="Disordered" evidence="2">
    <location>
        <begin position="464"/>
        <end position="489"/>
    </location>
</feature>